<sequence length="436" mass="47666">MSIKKIHARQIFDSRGNPTVEVDLTTDKGVFRAAVPSGASTGIYEAVELRDEDKSHYLGKGVSKAIKNVNEEIAPKLIAKNFNVTQQKEIDQFMIELDGTKNKGRLGANAILGVSMALTKAAAAEKGVPLYRYLAELAGNKNLVLPVPSFNVINGGSHAGNRLAMQEFMVMPTGAANFKEAMRMGAEIYQHLKKIIETKYGKSAVGVGDEGGFAPDIPEGRNALDLIKDAIEKAGYTGKVQISMDPASSEFWNAEAKAYDLDFKNKDSDKSKFLPGPQLADLYKSWIKDFDIVSIEDPFEQDDWESWVNLTKDVTIQIMGDDLTVTNPVRIQMAIEKKACNCLLLKVNQIGTVTESIQAAQVALSNGWGVMVSHRSGETEDSFIGDLVVGLGVGQIKSGAPCRSERLAKYNQILRIEEELGAEAKYAGKNFRNPQK</sequence>
<feature type="binding site" evidence="12">
    <location>
        <position position="296"/>
    </location>
    <ligand>
        <name>Mg(2+)</name>
        <dbReference type="ChEBI" id="CHEBI:18420"/>
    </ligand>
</feature>
<comment type="cofactor">
    <cofactor evidence="12">
        <name>Mg(2+)</name>
        <dbReference type="ChEBI" id="CHEBI:18420"/>
    </cofactor>
    <text evidence="12">Mg(2+) is required for catalysis and for stabilizing the dimer.</text>
</comment>
<feature type="active site" description="Proton donor" evidence="10">
    <location>
        <position position="210"/>
    </location>
</feature>
<evidence type="ECO:0000256" key="8">
    <source>
        <dbReference type="ARBA" id="ARBA00031125"/>
    </source>
</evidence>
<dbReference type="AlphaFoldDB" id="A0A1W0WVT0"/>
<dbReference type="Proteomes" id="UP000192578">
    <property type="component" value="Unassembled WGS sequence"/>
</dbReference>
<dbReference type="PANTHER" id="PTHR11902">
    <property type="entry name" value="ENOLASE"/>
    <property type="match status" value="1"/>
</dbReference>
<dbReference type="InterPro" id="IPR000941">
    <property type="entry name" value="Enolase"/>
</dbReference>
<dbReference type="SUPFAM" id="SSF54826">
    <property type="entry name" value="Enolase N-terminal domain-like"/>
    <property type="match status" value="1"/>
</dbReference>
<dbReference type="EMBL" id="MTYJ01000041">
    <property type="protein sequence ID" value="OQV19253.1"/>
    <property type="molecule type" value="Genomic_DNA"/>
</dbReference>
<evidence type="ECO:0000256" key="7">
    <source>
        <dbReference type="ARBA" id="ARBA00023239"/>
    </source>
</evidence>
<gene>
    <name evidence="15" type="ORF">BV898_06676</name>
</gene>
<dbReference type="InterPro" id="IPR020811">
    <property type="entry name" value="Enolase_N"/>
</dbReference>
<evidence type="ECO:0000256" key="1">
    <source>
        <dbReference type="ARBA" id="ARBA00005031"/>
    </source>
</evidence>
<evidence type="ECO:0000256" key="12">
    <source>
        <dbReference type="PIRSR" id="PIRSR001400-3"/>
    </source>
</evidence>
<feature type="binding site" evidence="11">
    <location>
        <position position="296"/>
    </location>
    <ligand>
        <name>substrate</name>
    </ligand>
</feature>
<feature type="binding site" evidence="11">
    <location>
        <position position="158"/>
    </location>
    <ligand>
        <name>substrate</name>
    </ligand>
</feature>
<dbReference type="SMART" id="SM01192">
    <property type="entry name" value="Enolase_C"/>
    <property type="match status" value="1"/>
</dbReference>
<comment type="pathway">
    <text evidence="1">Carbohydrate degradation; glycolysis; pyruvate from D-glyceraldehyde 3-phosphate: step 4/5.</text>
</comment>
<comment type="similarity">
    <text evidence="2">Belongs to the enolase family.</text>
</comment>
<feature type="binding site" evidence="12">
    <location>
        <position position="321"/>
    </location>
    <ligand>
        <name>Mg(2+)</name>
        <dbReference type="ChEBI" id="CHEBI:18420"/>
    </ligand>
</feature>
<dbReference type="PIRSF" id="PIRSF001400">
    <property type="entry name" value="Enolase"/>
    <property type="match status" value="1"/>
</dbReference>
<organism evidence="15 16">
    <name type="scientific">Hypsibius exemplaris</name>
    <name type="common">Freshwater tardigrade</name>
    <dbReference type="NCBI Taxonomy" id="2072580"/>
    <lineage>
        <taxon>Eukaryota</taxon>
        <taxon>Metazoa</taxon>
        <taxon>Ecdysozoa</taxon>
        <taxon>Tardigrada</taxon>
        <taxon>Eutardigrada</taxon>
        <taxon>Parachela</taxon>
        <taxon>Hypsibioidea</taxon>
        <taxon>Hypsibiidae</taxon>
        <taxon>Hypsibius</taxon>
    </lineage>
</organism>
<evidence type="ECO:0000259" key="14">
    <source>
        <dbReference type="SMART" id="SM01193"/>
    </source>
</evidence>
<dbReference type="CDD" id="cd03313">
    <property type="entry name" value="enolase"/>
    <property type="match status" value="1"/>
</dbReference>
<dbReference type="FunFam" id="3.30.390.10:FF:000001">
    <property type="entry name" value="Enolase"/>
    <property type="match status" value="1"/>
</dbReference>
<evidence type="ECO:0000256" key="3">
    <source>
        <dbReference type="ARBA" id="ARBA00012058"/>
    </source>
</evidence>
<evidence type="ECO:0000256" key="10">
    <source>
        <dbReference type="PIRSR" id="PIRSR001400-1"/>
    </source>
</evidence>
<evidence type="ECO:0000256" key="6">
    <source>
        <dbReference type="ARBA" id="ARBA00023152"/>
    </source>
</evidence>
<dbReference type="SFLD" id="SFLDF00002">
    <property type="entry name" value="enolase"/>
    <property type="match status" value="1"/>
</dbReference>
<dbReference type="GO" id="GO:0006096">
    <property type="term" value="P:glycolytic process"/>
    <property type="evidence" value="ECO:0007669"/>
    <property type="project" value="UniProtKB-UniPathway"/>
</dbReference>
<evidence type="ECO:0000256" key="4">
    <source>
        <dbReference type="ARBA" id="ARBA00017068"/>
    </source>
</evidence>
<evidence type="ECO:0000256" key="11">
    <source>
        <dbReference type="PIRSR" id="PIRSR001400-2"/>
    </source>
</evidence>
<keyword evidence="16" id="KW-1185">Reference proteome</keyword>
<dbReference type="Gene3D" id="3.20.20.120">
    <property type="entry name" value="Enolase-like C-terminal domain"/>
    <property type="match status" value="1"/>
</dbReference>
<dbReference type="NCBIfam" id="TIGR01060">
    <property type="entry name" value="eno"/>
    <property type="match status" value="1"/>
</dbReference>
<feature type="domain" description="Enolase C-terminal TIM barrel" evidence="13">
    <location>
        <begin position="142"/>
        <end position="434"/>
    </location>
</feature>
<dbReference type="InterPro" id="IPR020809">
    <property type="entry name" value="Enolase_CS"/>
</dbReference>
<dbReference type="GO" id="GO:0004634">
    <property type="term" value="F:phosphopyruvate hydratase activity"/>
    <property type="evidence" value="ECO:0007669"/>
    <property type="project" value="UniProtKB-EC"/>
</dbReference>
<keyword evidence="7" id="KW-0456">Lyase</keyword>
<dbReference type="Gene3D" id="3.30.390.10">
    <property type="entry name" value="Enolase-like, N-terminal domain"/>
    <property type="match status" value="1"/>
</dbReference>
<feature type="binding site" evidence="12">
    <location>
        <position position="245"/>
    </location>
    <ligand>
        <name>Mg(2+)</name>
        <dbReference type="ChEBI" id="CHEBI:18420"/>
    </ligand>
</feature>
<evidence type="ECO:0000256" key="5">
    <source>
        <dbReference type="ARBA" id="ARBA00022842"/>
    </source>
</evidence>
<dbReference type="GO" id="GO:0000015">
    <property type="term" value="C:phosphopyruvate hydratase complex"/>
    <property type="evidence" value="ECO:0007669"/>
    <property type="project" value="InterPro"/>
</dbReference>
<dbReference type="PANTHER" id="PTHR11902:SF1">
    <property type="entry name" value="ENOLASE"/>
    <property type="match status" value="1"/>
</dbReference>
<keyword evidence="6" id="KW-0324">Glycolysis</keyword>
<protein>
    <recommendedName>
        <fullName evidence="4">Enolase</fullName>
        <ecNumber evidence="3">4.2.1.11</ecNumber>
    </recommendedName>
    <alternativeName>
        <fullName evidence="8">2-phospho-D-glycerate hydro-lyase</fullName>
    </alternativeName>
    <alternativeName>
        <fullName evidence="9">2-phosphoglycerate dehydratase</fullName>
    </alternativeName>
</protein>
<comment type="caution">
    <text evidence="15">The sequence shown here is derived from an EMBL/GenBank/DDBJ whole genome shotgun (WGS) entry which is preliminary data.</text>
</comment>
<feature type="active site" description="Proton acceptor" evidence="10">
    <location>
        <position position="346"/>
    </location>
</feature>
<keyword evidence="5 12" id="KW-0460">Magnesium</keyword>
<evidence type="ECO:0000256" key="9">
    <source>
        <dbReference type="ARBA" id="ARBA00032132"/>
    </source>
</evidence>
<evidence type="ECO:0000256" key="2">
    <source>
        <dbReference type="ARBA" id="ARBA00009604"/>
    </source>
</evidence>
<dbReference type="GO" id="GO:0000287">
    <property type="term" value="F:magnesium ion binding"/>
    <property type="evidence" value="ECO:0007669"/>
    <property type="project" value="InterPro"/>
</dbReference>
<dbReference type="EC" id="4.2.1.11" evidence="3"/>
<dbReference type="SUPFAM" id="SSF51604">
    <property type="entry name" value="Enolase C-terminal domain-like"/>
    <property type="match status" value="1"/>
</dbReference>
<reference evidence="16" key="1">
    <citation type="submission" date="2017-01" db="EMBL/GenBank/DDBJ databases">
        <title>Comparative genomics of anhydrobiosis in the tardigrade Hypsibius dujardini.</title>
        <authorList>
            <person name="Yoshida Y."/>
            <person name="Koutsovoulos G."/>
            <person name="Laetsch D."/>
            <person name="Stevens L."/>
            <person name="Kumar S."/>
            <person name="Horikawa D."/>
            <person name="Ishino K."/>
            <person name="Komine S."/>
            <person name="Tomita M."/>
            <person name="Blaxter M."/>
            <person name="Arakawa K."/>
        </authorList>
    </citation>
    <scope>NUCLEOTIDE SEQUENCE [LARGE SCALE GENOMIC DNA]</scope>
    <source>
        <strain evidence="16">Z151</strain>
    </source>
</reference>
<feature type="binding site" evidence="11">
    <location>
        <position position="397"/>
    </location>
    <ligand>
        <name>substrate</name>
    </ligand>
</feature>
<dbReference type="InterPro" id="IPR020810">
    <property type="entry name" value="Enolase_C"/>
</dbReference>
<keyword evidence="12" id="KW-0479">Metal-binding</keyword>
<dbReference type="SMART" id="SM01193">
    <property type="entry name" value="Enolase_N"/>
    <property type="match status" value="1"/>
</dbReference>
<feature type="binding site" evidence="11">
    <location>
        <position position="167"/>
    </location>
    <ligand>
        <name>substrate</name>
    </ligand>
</feature>
<dbReference type="HAMAP" id="MF_00318">
    <property type="entry name" value="Enolase"/>
    <property type="match status" value="1"/>
</dbReference>
<dbReference type="OrthoDB" id="1739814at2759"/>
<feature type="binding site" evidence="11">
    <location>
        <position position="321"/>
    </location>
    <ligand>
        <name>substrate</name>
    </ligand>
</feature>
<evidence type="ECO:0000313" key="15">
    <source>
        <dbReference type="EMBL" id="OQV19253.1"/>
    </source>
</evidence>
<dbReference type="Pfam" id="PF03952">
    <property type="entry name" value="Enolase_N"/>
    <property type="match status" value="1"/>
</dbReference>
<proteinExistence type="inferred from homology"/>
<accession>A0A1W0WVT0</accession>
<name>A0A1W0WVT0_HYPEX</name>
<evidence type="ECO:0000313" key="16">
    <source>
        <dbReference type="Proteomes" id="UP000192578"/>
    </source>
</evidence>
<dbReference type="InterPro" id="IPR036849">
    <property type="entry name" value="Enolase-like_C_sf"/>
</dbReference>
<dbReference type="SMR" id="A0A1W0WVT0"/>
<dbReference type="SFLD" id="SFLDS00001">
    <property type="entry name" value="Enolase"/>
    <property type="match status" value="1"/>
</dbReference>
<dbReference type="InterPro" id="IPR029017">
    <property type="entry name" value="Enolase-like_N"/>
</dbReference>
<evidence type="ECO:0000259" key="13">
    <source>
        <dbReference type="SMART" id="SM01192"/>
    </source>
</evidence>
<dbReference type="PROSITE" id="PS00164">
    <property type="entry name" value="ENOLASE"/>
    <property type="match status" value="1"/>
</dbReference>
<feature type="domain" description="Enolase N-terminal" evidence="14">
    <location>
        <begin position="3"/>
        <end position="134"/>
    </location>
</feature>
<dbReference type="FunFam" id="3.20.20.120:FF:000002">
    <property type="entry name" value="Enolase 1"/>
    <property type="match status" value="1"/>
</dbReference>
<feature type="binding site" evidence="11">
    <location>
        <begin position="373"/>
        <end position="376"/>
    </location>
    <ligand>
        <name>substrate</name>
    </ligand>
</feature>
<dbReference type="UniPathway" id="UPA00109">
    <property type="reaction ID" value="UER00187"/>
</dbReference>
<dbReference type="Pfam" id="PF00113">
    <property type="entry name" value="Enolase_C"/>
    <property type="match status" value="1"/>
</dbReference>
<dbReference type="SFLD" id="SFLDG00178">
    <property type="entry name" value="enolase"/>
    <property type="match status" value="1"/>
</dbReference>
<dbReference type="PRINTS" id="PR00148">
    <property type="entry name" value="ENOLASE"/>
</dbReference>